<reference evidence="2" key="1">
    <citation type="journal article" date="2017" name="Front. Plant Sci.">
        <title>Climate Clever Clovers: New Paradigm to Reduce the Environmental Footprint of Ruminants by Breeding Low Methanogenic Forages Utilizing Haplotype Variation.</title>
        <authorList>
            <person name="Kaur P."/>
            <person name="Appels R."/>
            <person name="Bayer P.E."/>
            <person name="Keeble-Gagnere G."/>
            <person name="Wang J."/>
            <person name="Hirakawa H."/>
            <person name="Shirasawa K."/>
            <person name="Vercoe P."/>
            <person name="Stefanova K."/>
            <person name="Durmic Z."/>
            <person name="Nichols P."/>
            <person name="Revell C."/>
            <person name="Isobe S.N."/>
            <person name="Edwards D."/>
            <person name="Erskine W."/>
        </authorList>
    </citation>
    <scope>NUCLEOTIDE SEQUENCE [LARGE SCALE GENOMIC DNA]</scope>
    <source>
        <strain evidence="2">cv. Daliak</strain>
    </source>
</reference>
<accession>A0A2Z6MT48</accession>
<dbReference type="EMBL" id="DF973343">
    <property type="protein sequence ID" value="GAU26860.1"/>
    <property type="molecule type" value="Genomic_DNA"/>
</dbReference>
<proteinExistence type="predicted"/>
<keyword evidence="2" id="KW-1185">Reference proteome</keyword>
<gene>
    <name evidence="1" type="ORF">TSUD_02620</name>
</gene>
<evidence type="ECO:0000313" key="2">
    <source>
        <dbReference type="Proteomes" id="UP000242715"/>
    </source>
</evidence>
<organism evidence="1 2">
    <name type="scientific">Trifolium subterraneum</name>
    <name type="common">Subterranean clover</name>
    <dbReference type="NCBI Taxonomy" id="3900"/>
    <lineage>
        <taxon>Eukaryota</taxon>
        <taxon>Viridiplantae</taxon>
        <taxon>Streptophyta</taxon>
        <taxon>Embryophyta</taxon>
        <taxon>Tracheophyta</taxon>
        <taxon>Spermatophyta</taxon>
        <taxon>Magnoliopsida</taxon>
        <taxon>eudicotyledons</taxon>
        <taxon>Gunneridae</taxon>
        <taxon>Pentapetalae</taxon>
        <taxon>rosids</taxon>
        <taxon>fabids</taxon>
        <taxon>Fabales</taxon>
        <taxon>Fabaceae</taxon>
        <taxon>Papilionoideae</taxon>
        <taxon>50 kb inversion clade</taxon>
        <taxon>NPAAA clade</taxon>
        <taxon>Hologalegina</taxon>
        <taxon>IRL clade</taxon>
        <taxon>Trifolieae</taxon>
        <taxon>Trifolium</taxon>
    </lineage>
</organism>
<evidence type="ECO:0000313" key="1">
    <source>
        <dbReference type="EMBL" id="GAU26860.1"/>
    </source>
</evidence>
<protein>
    <submittedName>
        <fullName evidence="1">Uncharacterized protein</fullName>
    </submittedName>
</protein>
<sequence length="59" mass="6922">MYYRISSGLESKLRSILKPHLEGAKKKKEKQHLNEKDVTFKCTCYVLNVFGIRVNYKST</sequence>
<dbReference type="AlphaFoldDB" id="A0A2Z6MT48"/>
<name>A0A2Z6MT48_TRISU</name>
<dbReference type="Proteomes" id="UP000242715">
    <property type="component" value="Unassembled WGS sequence"/>
</dbReference>